<dbReference type="OrthoDB" id="280204at2157"/>
<evidence type="ECO:0000313" key="2">
    <source>
        <dbReference type="Proteomes" id="UP000002613"/>
    </source>
</evidence>
<name>D3S373_FERPA</name>
<accession>D3S373</accession>
<gene>
    <name evidence="1" type="ordered locus">Ferp_0532</name>
</gene>
<proteinExistence type="predicted"/>
<protein>
    <submittedName>
        <fullName evidence="1">Uncharacterized protein</fullName>
    </submittedName>
</protein>
<sequence length="242" mass="27153">MGKLSKKCPKCGSKEVVTMHPTDGKAVEDLERLSESSYWQDLVYIQCRNCGYYLDSKKPAPASATFCSECFCFGYTKLYQDFVTYSGFDEEVDNSSDLVRVYCPACDGEELVKVDLSTEFSEILSELGDLADEEGISLTQSIEWADDESTAREYSIAALIFTAAGKGIIRTKHHTSTRHVNENTEKARELLEKAIRVDARAVINVVKLLSKTRAWRDAKVRDVAVWVDAVIRNHPEVLADLM</sequence>
<organism evidence="1 2">
    <name type="scientific">Ferroglobus placidus (strain DSM 10642 / AEDII12DO)</name>
    <dbReference type="NCBI Taxonomy" id="589924"/>
    <lineage>
        <taxon>Archaea</taxon>
        <taxon>Methanobacteriati</taxon>
        <taxon>Methanobacteriota</taxon>
        <taxon>Archaeoglobi</taxon>
        <taxon>Archaeoglobales</taxon>
        <taxon>Archaeoglobaceae</taxon>
        <taxon>Ferroglobus</taxon>
    </lineage>
</organism>
<evidence type="ECO:0000313" key="1">
    <source>
        <dbReference type="EMBL" id="ADC64706.1"/>
    </source>
</evidence>
<dbReference type="KEGG" id="fpl:Ferp_0532"/>
<dbReference type="PaxDb" id="589924-Ferp_0532"/>
<dbReference type="GeneID" id="8778033"/>
<dbReference type="RefSeq" id="WP_012965052.1">
    <property type="nucleotide sequence ID" value="NC_013849.1"/>
</dbReference>
<dbReference type="eggNOG" id="arCOG01917">
    <property type="taxonomic scope" value="Archaea"/>
</dbReference>
<reference evidence="2" key="1">
    <citation type="submission" date="2010-02" db="EMBL/GenBank/DDBJ databases">
        <title>Complete sequence of Ferroglobus placidus DSM 10642.</title>
        <authorList>
            <consortium name="US DOE Joint Genome Institute"/>
            <person name="Lucas S."/>
            <person name="Copeland A."/>
            <person name="Lapidus A."/>
            <person name="Cheng J.-F."/>
            <person name="Bruce D."/>
            <person name="Goodwin L."/>
            <person name="Pitluck S."/>
            <person name="Saunders E."/>
            <person name="Brettin T."/>
            <person name="Detter J.C."/>
            <person name="Han C."/>
            <person name="Tapia R."/>
            <person name="Larimer F."/>
            <person name="Land M."/>
            <person name="Hauser L."/>
            <person name="Kyrpides N."/>
            <person name="Ivanova N."/>
            <person name="Holmes D."/>
            <person name="Lovley D."/>
            <person name="Kyrpides N."/>
            <person name="Anderson I.J."/>
            <person name="Woyke T."/>
        </authorList>
    </citation>
    <scope>NUCLEOTIDE SEQUENCE [LARGE SCALE GENOMIC DNA]</scope>
    <source>
        <strain evidence="2">DSM 10642 / AEDII12DO</strain>
    </source>
</reference>
<dbReference type="AlphaFoldDB" id="D3S373"/>
<reference evidence="1 2" key="2">
    <citation type="journal article" date="2011" name="Stand. Genomic Sci.">
        <title>Complete genome sequence of Ferroglobus placidus AEDII12DO.</title>
        <authorList>
            <person name="Anderson I."/>
            <person name="Risso C."/>
            <person name="Holmes D."/>
            <person name="Lucas S."/>
            <person name="Copeland A."/>
            <person name="Lapidus A."/>
            <person name="Cheng J.F."/>
            <person name="Bruce D."/>
            <person name="Goodwin L."/>
            <person name="Pitluck S."/>
            <person name="Saunders E."/>
            <person name="Brettin T."/>
            <person name="Detter J.C."/>
            <person name="Han C."/>
            <person name="Tapia R."/>
            <person name="Larimer F."/>
            <person name="Land M."/>
            <person name="Hauser L."/>
            <person name="Woyke T."/>
            <person name="Lovley D."/>
            <person name="Kyrpides N."/>
            <person name="Ivanova N."/>
        </authorList>
    </citation>
    <scope>NUCLEOTIDE SEQUENCE [LARGE SCALE GENOMIC DNA]</scope>
    <source>
        <strain evidence="2">DSM 10642 / AEDII12DO</strain>
    </source>
</reference>
<keyword evidence="2" id="KW-1185">Reference proteome</keyword>
<dbReference type="EMBL" id="CP001899">
    <property type="protein sequence ID" value="ADC64706.1"/>
    <property type="molecule type" value="Genomic_DNA"/>
</dbReference>
<dbReference type="HOGENOM" id="CLU_1145182_0_0_2"/>
<dbReference type="STRING" id="589924.Ferp_0532"/>
<dbReference type="Proteomes" id="UP000002613">
    <property type="component" value="Chromosome"/>
</dbReference>